<evidence type="ECO:0000313" key="1">
    <source>
        <dbReference type="EMBL" id="KYF54036.1"/>
    </source>
</evidence>
<reference evidence="1 2" key="1">
    <citation type="submission" date="2014-02" db="EMBL/GenBank/DDBJ databases">
        <title>The small core and large imbalanced accessory genome model reveals a collaborative survival strategy of Sorangium cellulosum strains in nature.</title>
        <authorList>
            <person name="Han K."/>
            <person name="Peng R."/>
            <person name="Blom J."/>
            <person name="Li Y.-Z."/>
        </authorList>
    </citation>
    <scope>NUCLEOTIDE SEQUENCE [LARGE SCALE GENOMIC DNA]</scope>
    <source>
        <strain evidence="1 2">So0157-25</strain>
    </source>
</reference>
<dbReference type="InterPro" id="IPR019587">
    <property type="entry name" value="Polyketide_cyclase/dehydratase"/>
</dbReference>
<dbReference type="EMBL" id="JELY01001964">
    <property type="protein sequence ID" value="KYF54036.1"/>
    <property type="molecule type" value="Genomic_DNA"/>
</dbReference>
<dbReference type="Proteomes" id="UP000075420">
    <property type="component" value="Unassembled WGS sequence"/>
</dbReference>
<protein>
    <recommendedName>
        <fullName evidence="3">Polyketide cyclase</fullName>
    </recommendedName>
</protein>
<dbReference type="PANTHER" id="PTHR39332">
    <property type="entry name" value="BLL4707 PROTEIN"/>
    <property type="match status" value="1"/>
</dbReference>
<dbReference type="PANTHER" id="PTHR39332:SF7">
    <property type="entry name" value="SRPBCC FAMILY PROTEIN"/>
    <property type="match status" value="1"/>
</dbReference>
<dbReference type="InterPro" id="IPR023393">
    <property type="entry name" value="START-like_dom_sf"/>
</dbReference>
<organism evidence="1 2">
    <name type="scientific">Sorangium cellulosum</name>
    <name type="common">Polyangium cellulosum</name>
    <dbReference type="NCBI Taxonomy" id="56"/>
    <lineage>
        <taxon>Bacteria</taxon>
        <taxon>Pseudomonadati</taxon>
        <taxon>Myxococcota</taxon>
        <taxon>Polyangia</taxon>
        <taxon>Polyangiales</taxon>
        <taxon>Polyangiaceae</taxon>
        <taxon>Sorangium</taxon>
    </lineage>
</organism>
<accession>A0A150PEF9</accession>
<dbReference type="AlphaFoldDB" id="A0A150PEF9"/>
<dbReference type="Gene3D" id="3.30.530.20">
    <property type="match status" value="1"/>
</dbReference>
<gene>
    <name evidence="1" type="ORF">BE08_08045</name>
</gene>
<evidence type="ECO:0000313" key="2">
    <source>
        <dbReference type="Proteomes" id="UP000075420"/>
    </source>
</evidence>
<dbReference type="CDD" id="cd07821">
    <property type="entry name" value="PYR_PYL_RCAR_like"/>
    <property type="match status" value="1"/>
</dbReference>
<name>A0A150PEF9_SORCE</name>
<dbReference type="SUPFAM" id="SSF55961">
    <property type="entry name" value="Bet v1-like"/>
    <property type="match status" value="1"/>
</dbReference>
<dbReference type="Pfam" id="PF10604">
    <property type="entry name" value="Polyketide_cyc2"/>
    <property type="match status" value="1"/>
</dbReference>
<evidence type="ECO:0008006" key="3">
    <source>
        <dbReference type="Google" id="ProtNLM"/>
    </source>
</evidence>
<sequence>MLAARYHVYDSAVVDAPIEEAWRELRDVIKLLPIVFGDAVKDYRYVDGGSAETIPSRFEFTLHPSGEKALEEVVARSEAEHSVTYRLLGQVLGAEGYIATYRLRPVTTEPGKTFVEWSREFGVAPGHEAEKVVPSMAALTAKELVTIKEHFARRRRSA</sequence>
<proteinExistence type="predicted"/>
<comment type="caution">
    <text evidence="1">The sequence shown here is derived from an EMBL/GenBank/DDBJ whole genome shotgun (WGS) entry which is preliminary data.</text>
</comment>